<comment type="caution">
    <text evidence="1">The sequence shown here is derived from an EMBL/GenBank/DDBJ whole genome shotgun (WGS) entry which is preliminary data.</text>
</comment>
<sequence length="65" mass="6991">MVSDVTLKPIGASLKTLSITASTSIAKRLTNKDDIECNLTSLNAYIKKAEDAAVPFEKRAKPKLA</sequence>
<reference evidence="1" key="1">
    <citation type="submission" date="2022-07" db="EMBL/GenBank/DDBJ databases">
        <authorList>
            <person name="Trinca V."/>
            <person name="Uliana J.V.C."/>
            <person name="Torres T.T."/>
            <person name="Ward R.J."/>
            <person name="Monesi N."/>
        </authorList>
    </citation>
    <scope>NUCLEOTIDE SEQUENCE</scope>
    <source>
        <strain evidence="1">HSMRA1968</strain>
        <tissue evidence="1">Whole embryos</tissue>
    </source>
</reference>
<dbReference type="EMBL" id="WJQU01000003">
    <property type="protein sequence ID" value="KAJ6638498.1"/>
    <property type="molecule type" value="Genomic_DNA"/>
</dbReference>
<gene>
    <name evidence="1" type="ORF">Bhyg_11234</name>
</gene>
<name>A0A9Q0MUZ8_9DIPT</name>
<evidence type="ECO:0000313" key="2">
    <source>
        <dbReference type="Proteomes" id="UP001151699"/>
    </source>
</evidence>
<dbReference type="Proteomes" id="UP001151699">
    <property type="component" value="Chromosome X"/>
</dbReference>
<proteinExistence type="predicted"/>
<keyword evidence="2" id="KW-1185">Reference proteome</keyword>
<accession>A0A9Q0MUZ8</accession>
<evidence type="ECO:0000313" key="1">
    <source>
        <dbReference type="EMBL" id="KAJ6638498.1"/>
    </source>
</evidence>
<dbReference type="AlphaFoldDB" id="A0A9Q0MUZ8"/>
<organism evidence="1 2">
    <name type="scientific">Pseudolycoriella hygida</name>
    <dbReference type="NCBI Taxonomy" id="35572"/>
    <lineage>
        <taxon>Eukaryota</taxon>
        <taxon>Metazoa</taxon>
        <taxon>Ecdysozoa</taxon>
        <taxon>Arthropoda</taxon>
        <taxon>Hexapoda</taxon>
        <taxon>Insecta</taxon>
        <taxon>Pterygota</taxon>
        <taxon>Neoptera</taxon>
        <taxon>Endopterygota</taxon>
        <taxon>Diptera</taxon>
        <taxon>Nematocera</taxon>
        <taxon>Sciaroidea</taxon>
        <taxon>Sciaridae</taxon>
        <taxon>Pseudolycoriella</taxon>
    </lineage>
</organism>
<protein>
    <submittedName>
        <fullName evidence="1">Uncharacterized protein</fullName>
    </submittedName>
</protein>